<dbReference type="InterPro" id="IPR052032">
    <property type="entry name" value="ATP-dep_AA_Ligase"/>
</dbReference>
<dbReference type="PANTHER" id="PTHR43585:SF2">
    <property type="entry name" value="ATP-GRASP ENZYME FSQD"/>
    <property type="match status" value="1"/>
</dbReference>
<dbReference type="Pfam" id="PF18603">
    <property type="entry name" value="LAL_C2"/>
    <property type="match status" value="1"/>
</dbReference>
<evidence type="ECO:0000256" key="3">
    <source>
        <dbReference type="ARBA" id="ARBA00022840"/>
    </source>
</evidence>
<keyword evidence="1 6" id="KW-0436">Ligase</keyword>
<dbReference type="SMART" id="SM01209">
    <property type="entry name" value="GARS_A"/>
    <property type="match status" value="1"/>
</dbReference>
<dbReference type="RefSeq" id="WP_095988890.1">
    <property type="nucleotide sequence ID" value="NZ_CP022098.1"/>
</dbReference>
<dbReference type="Gene3D" id="3.40.50.20">
    <property type="match status" value="1"/>
</dbReference>
<dbReference type="KEGG" id="cfus:CYFUS_006580"/>
<dbReference type="PROSITE" id="PS50975">
    <property type="entry name" value="ATP_GRASP"/>
    <property type="match status" value="1"/>
</dbReference>
<dbReference type="Proteomes" id="UP000217257">
    <property type="component" value="Chromosome"/>
</dbReference>
<keyword evidence="2 4" id="KW-0547">Nucleotide-binding</keyword>
<gene>
    <name evidence="6" type="ORF">CYFUS_006580</name>
</gene>
<dbReference type="SUPFAM" id="SSF56059">
    <property type="entry name" value="Glutathione synthetase ATP-binding domain-like"/>
    <property type="match status" value="1"/>
</dbReference>
<proteinExistence type="predicted"/>
<keyword evidence="3 4" id="KW-0067">ATP-binding</keyword>
<evidence type="ECO:0000256" key="2">
    <source>
        <dbReference type="ARBA" id="ARBA00022741"/>
    </source>
</evidence>
<evidence type="ECO:0000313" key="6">
    <source>
        <dbReference type="EMBL" id="ATB41118.1"/>
    </source>
</evidence>
<evidence type="ECO:0000313" key="7">
    <source>
        <dbReference type="Proteomes" id="UP000217257"/>
    </source>
</evidence>
<dbReference type="GO" id="GO:0005524">
    <property type="term" value="F:ATP binding"/>
    <property type="evidence" value="ECO:0007669"/>
    <property type="project" value="UniProtKB-UniRule"/>
</dbReference>
<protein>
    <submittedName>
        <fullName evidence="6">Carboxylate--amine ligase</fullName>
    </submittedName>
</protein>
<dbReference type="EMBL" id="CP022098">
    <property type="protein sequence ID" value="ATB41118.1"/>
    <property type="molecule type" value="Genomic_DNA"/>
</dbReference>
<dbReference type="Pfam" id="PF13535">
    <property type="entry name" value="ATP-grasp_4"/>
    <property type="match status" value="1"/>
</dbReference>
<feature type="domain" description="ATP-grasp" evidence="5">
    <location>
        <begin position="116"/>
        <end position="316"/>
    </location>
</feature>
<accession>A0A250JC34</accession>
<dbReference type="GO" id="GO:0016874">
    <property type="term" value="F:ligase activity"/>
    <property type="evidence" value="ECO:0007669"/>
    <property type="project" value="UniProtKB-KW"/>
</dbReference>
<evidence type="ECO:0000256" key="4">
    <source>
        <dbReference type="PROSITE-ProRule" id="PRU00409"/>
    </source>
</evidence>
<dbReference type="SUPFAM" id="SSF51735">
    <property type="entry name" value="NAD(P)-binding Rossmann-fold domains"/>
    <property type="match status" value="1"/>
</dbReference>
<reference evidence="6 7" key="1">
    <citation type="submission" date="2017-06" db="EMBL/GenBank/DDBJ databases">
        <title>Sequencing and comparative analysis of myxobacterial genomes.</title>
        <authorList>
            <person name="Rupp O."/>
            <person name="Goesmann A."/>
            <person name="Sogaard-Andersen L."/>
        </authorList>
    </citation>
    <scope>NUCLEOTIDE SEQUENCE [LARGE SCALE GENOMIC DNA]</scope>
    <source>
        <strain evidence="6 7">DSM 52655</strain>
    </source>
</reference>
<dbReference type="InterPro" id="IPR011761">
    <property type="entry name" value="ATP-grasp"/>
</dbReference>
<dbReference type="GO" id="GO:0046872">
    <property type="term" value="F:metal ion binding"/>
    <property type="evidence" value="ECO:0007669"/>
    <property type="project" value="InterPro"/>
</dbReference>
<organism evidence="6 7">
    <name type="scientific">Cystobacter fuscus</name>
    <dbReference type="NCBI Taxonomy" id="43"/>
    <lineage>
        <taxon>Bacteria</taxon>
        <taxon>Pseudomonadati</taxon>
        <taxon>Myxococcota</taxon>
        <taxon>Myxococcia</taxon>
        <taxon>Myxococcales</taxon>
        <taxon>Cystobacterineae</taxon>
        <taxon>Archangiaceae</taxon>
        <taxon>Cystobacter</taxon>
    </lineage>
</organism>
<sequence length="414" mass="46014">MNHFVFIESNTTGTGRLAVERLLAQGEQVTFITRQPKKYPFLQRATAGLRVLEVETNDVEAVKARVRELKQQTPPNALVTFSTFYVPTVAEVAADSGFRYLNARAAHDCHDKYRSRQVLRRAGLPTPDFWLVTTDEELRRLSETVRYPCVVKPIAESGSNGVRLVHHREELVAHAQTLRARRVNEREQPLQGHLLIESLLSGPEFSVETITLGPGRTQVLGVTAKHLSTPPHFVEMGHDFPAELEPKERRALEEATVAALEAVGFDWGPAHTEIRLTPSGPVVVEINPRLAGGMIPEMVRYATGIDQLTVMLDMLLGKAVSLEPTRQEYAAIRFLTAPRRGRITHVTGVEEARRLPGIREVSVDKGVGSVVRFPENAIDRLGYVIASSPNRAEAIASVNQARTLIELQLEDVQE</sequence>
<name>A0A250JC34_9BACT</name>
<dbReference type="InterPro" id="IPR040570">
    <property type="entry name" value="LAL_C2"/>
</dbReference>
<evidence type="ECO:0000259" key="5">
    <source>
        <dbReference type="PROSITE" id="PS50975"/>
    </source>
</evidence>
<dbReference type="AlphaFoldDB" id="A0A250JC34"/>
<dbReference type="InterPro" id="IPR036291">
    <property type="entry name" value="NAD(P)-bd_dom_sf"/>
</dbReference>
<dbReference type="Gene3D" id="3.30.470.20">
    <property type="entry name" value="ATP-grasp fold, B domain"/>
    <property type="match status" value="1"/>
</dbReference>
<evidence type="ECO:0000256" key="1">
    <source>
        <dbReference type="ARBA" id="ARBA00022598"/>
    </source>
</evidence>
<dbReference type="PANTHER" id="PTHR43585">
    <property type="entry name" value="FUMIPYRROLE BIOSYNTHESIS PROTEIN C"/>
    <property type="match status" value="1"/>
</dbReference>